<feature type="non-terminal residue" evidence="1">
    <location>
        <position position="1"/>
    </location>
</feature>
<dbReference type="VEuPathDB" id="FungiDB:BCV72DRAFT_183222"/>
<sequence length="56" mass="6771">YRMETAVYFATQDTCNTHTFSFLKYIFIQELEHSSAFDLQDFTNIDFYRKVFLSLL</sequence>
<accession>A0A1X0QX15</accession>
<dbReference type="AlphaFoldDB" id="A0A1X0QX15"/>
<evidence type="ECO:0000313" key="1">
    <source>
        <dbReference type="EMBL" id="ORE04258.1"/>
    </source>
</evidence>
<organism evidence="1">
    <name type="scientific">Rhizopus microsporus var. microsporus</name>
    <dbReference type="NCBI Taxonomy" id="86635"/>
    <lineage>
        <taxon>Eukaryota</taxon>
        <taxon>Fungi</taxon>
        <taxon>Fungi incertae sedis</taxon>
        <taxon>Mucoromycota</taxon>
        <taxon>Mucoromycotina</taxon>
        <taxon>Mucoromycetes</taxon>
        <taxon>Mucorales</taxon>
        <taxon>Mucorineae</taxon>
        <taxon>Rhizopodaceae</taxon>
        <taxon>Rhizopus</taxon>
    </lineage>
</organism>
<dbReference type="EMBL" id="KV921976">
    <property type="protein sequence ID" value="ORE04258.1"/>
    <property type="molecule type" value="Genomic_DNA"/>
</dbReference>
<feature type="non-terminal residue" evidence="1">
    <location>
        <position position="56"/>
    </location>
</feature>
<name>A0A1X0QX15_RHIZD</name>
<dbReference type="Proteomes" id="UP000242414">
    <property type="component" value="Unassembled WGS sequence"/>
</dbReference>
<proteinExistence type="predicted"/>
<reference evidence="1" key="1">
    <citation type="journal article" date="2016" name="Proc. Natl. Acad. Sci. U.S.A.">
        <title>Lipid metabolic changes in an early divergent fungus govern the establishment of a mutualistic symbiosis with endobacteria.</title>
        <authorList>
            <person name="Lastovetsky O.A."/>
            <person name="Gaspar M.L."/>
            <person name="Mondo S.J."/>
            <person name="LaButti K.M."/>
            <person name="Sandor L."/>
            <person name="Grigoriev I.V."/>
            <person name="Henry S.A."/>
            <person name="Pawlowska T.E."/>
        </authorList>
    </citation>
    <scope>NUCLEOTIDE SEQUENCE [LARGE SCALE GENOMIC DNA]</scope>
    <source>
        <strain evidence="1">ATCC 52814</strain>
    </source>
</reference>
<gene>
    <name evidence="1" type="ORF">BCV72DRAFT_183222</name>
</gene>
<dbReference type="OrthoDB" id="2276481at2759"/>
<protein>
    <submittedName>
        <fullName evidence="1">Uncharacterized protein</fullName>
    </submittedName>
</protein>